<feature type="transmembrane region" description="Helical" evidence="9">
    <location>
        <begin position="348"/>
        <end position="366"/>
    </location>
</feature>
<dbReference type="GO" id="GO:0030322">
    <property type="term" value="P:stabilization of membrane potential"/>
    <property type="evidence" value="ECO:0007669"/>
    <property type="project" value="TreeGrafter"/>
</dbReference>
<dbReference type="RefSeq" id="XP_022490006.1">
    <property type="nucleotide sequence ID" value="XM_022630584.1"/>
</dbReference>
<keyword evidence="12" id="KW-1185">Reference proteome</keyword>
<feature type="transmembrane region" description="Helical" evidence="9">
    <location>
        <begin position="321"/>
        <end position="342"/>
    </location>
</feature>
<dbReference type="STRING" id="1835702.A0A1F5LMZ5"/>
<evidence type="ECO:0000313" key="11">
    <source>
        <dbReference type="EMBL" id="OGE54572.1"/>
    </source>
</evidence>
<comment type="similarity">
    <text evidence="8">Belongs to the two pore domain potassium channel (TC 1.A.1.8) family.</text>
</comment>
<dbReference type="PANTHER" id="PTHR11003">
    <property type="entry name" value="POTASSIUM CHANNEL, SUBFAMILY K"/>
    <property type="match status" value="1"/>
</dbReference>
<evidence type="ECO:0000313" key="12">
    <source>
        <dbReference type="Proteomes" id="UP000177622"/>
    </source>
</evidence>
<feature type="transmembrane region" description="Helical" evidence="9">
    <location>
        <begin position="242"/>
        <end position="263"/>
    </location>
</feature>
<feature type="transmembrane region" description="Helical" evidence="9">
    <location>
        <begin position="103"/>
        <end position="123"/>
    </location>
</feature>
<keyword evidence="6 9" id="KW-0472">Membrane</keyword>
<evidence type="ECO:0000256" key="6">
    <source>
        <dbReference type="ARBA" id="ARBA00023136"/>
    </source>
</evidence>
<evidence type="ECO:0000256" key="5">
    <source>
        <dbReference type="ARBA" id="ARBA00023065"/>
    </source>
</evidence>
<dbReference type="InterPro" id="IPR013099">
    <property type="entry name" value="K_chnl_dom"/>
</dbReference>
<dbReference type="GO" id="GO:0022841">
    <property type="term" value="F:potassium ion leak channel activity"/>
    <property type="evidence" value="ECO:0007669"/>
    <property type="project" value="TreeGrafter"/>
</dbReference>
<comment type="subcellular location">
    <subcellularLocation>
        <location evidence="1">Membrane</location>
        <topology evidence="1">Multi-pass membrane protein</topology>
    </subcellularLocation>
</comment>
<reference evidence="11 12" key="1">
    <citation type="journal article" date="2016" name="Sci. Rep.">
        <title>Penicillium arizonense, a new, genome sequenced fungal species, reveals a high chemical diversity in secreted metabolites.</title>
        <authorList>
            <person name="Grijseels S."/>
            <person name="Nielsen J.C."/>
            <person name="Randelovic M."/>
            <person name="Nielsen J."/>
            <person name="Nielsen K.F."/>
            <person name="Workman M."/>
            <person name="Frisvad J.C."/>
        </authorList>
    </citation>
    <scope>NUCLEOTIDE SEQUENCE [LARGE SCALE GENOMIC DNA]</scope>
    <source>
        <strain evidence="11 12">CBS 141311</strain>
    </source>
</reference>
<dbReference type="AlphaFoldDB" id="A0A1F5LMZ5"/>
<feature type="transmembrane region" description="Helical" evidence="9">
    <location>
        <begin position="143"/>
        <end position="165"/>
    </location>
</feature>
<evidence type="ECO:0000256" key="7">
    <source>
        <dbReference type="ARBA" id="ARBA00023303"/>
    </source>
</evidence>
<evidence type="ECO:0000256" key="8">
    <source>
        <dbReference type="RuleBase" id="RU003857"/>
    </source>
</evidence>
<dbReference type="GO" id="GO:0015271">
    <property type="term" value="F:outward rectifier potassium channel activity"/>
    <property type="evidence" value="ECO:0007669"/>
    <property type="project" value="TreeGrafter"/>
</dbReference>
<dbReference type="Gene3D" id="1.10.287.70">
    <property type="match status" value="2"/>
</dbReference>
<dbReference type="PRINTS" id="PR01333">
    <property type="entry name" value="2POREKCHANEL"/>
</dbReference>
<dbReference type="GeneID" id="34575318"/>
<feature type="transmembrane region" description="Helical" evidence="9">
    <location>
        <begin position="68"/>
        <end position="91"/>
    </location>
</feature>
<evidence type="ECO:0000256" key="1">
    <source>
        <dbReference type="ARBA" id="ARBA00004141"/>
    </source>
</evidence>
<dbReference type="OrthoDB" id="297496at2759"/>
<keyword evidence="7 8" id="KW-0407">Ion channel</keyword>
<keyword evidence="2 8" id="KW-0813">Transport</keyword>
<dbReference type="SUPFAM" id="SSF81324">
    <property type="entry name" value="Voltage-gated potassium channels"/>
    <property type="match status" value="2"/>
</dbReference>
<evidence type="ECO:0000256" key="2">
    <source>
        <dbReference type="ARBA" id="ARBA00022448"/>
    </source>
</evidence>
<feature type="transmembrane region" description="Helical" evidence="9">
    <location>
        <begin position="378"/>
        <end position="399"/>
    </location>
</feature>
<feature type="transmembrane region" description="Helical" evidence="9">
    <location>
        <begin position="186"/>
        <end position="207"/>
    </location>
</feature>
<dbReference type="Pfam" id="PF07885">
    <property type="entry name" value="Ion_trans_2"/>
    <property type="match status" value="2"/>
</dbReference>
<comment type="caution">
    <text evidence="11">The sequence shown here is derived from an EMBL/GenBank/DDBJ whole genome shotgun (WGS) entry which is preliminary data.</text>
</comment>
<sequence>MPPWKASTESGEHGVSESRRDPQQRWLFVTGLPVIAGTLCVMAMMFNICALSSDWEQPLLTGGQKISLPAWSSALQVVSLVIAASGYISYLLLMRRHDKQLKVFWVSVMGWLIAAALLFSVIGAVVRRHRRLQPHLHGEYTQAFYYGVFSAGLYALVALLLAVYVMGAFRIQLSRYNRRRVQRTDVLLRSLWLGTVLLVGAAIYRAVEGWPLLDALYFADYTILTIGIGNLVPTTHLGRSLLFPYAATGIVALGLMVSSMLSFTHDMHDMRLHLKMAQMRHRWTQSSSADSQDLPLPRGAQVRELHHLKAHFHHAMHRRDLIFFLLSWLVLWFLSAAIFRASEAEQDWSYFIALYFTYTSLTTIGYGDLYPTSSLGKVFFVFWSLLALPILTNLVTAMGKVLHEVLVFCSSTIWKHCVAVAGMVRKHCISSRGGNHRSTRQPHSQGIDLTPSLASTEVEGTACPTPSTAPSIQGDGISQGLLRLLIVEEMDSLTTILRDGLQCEDLGVTWSRIVPLLHSGEQDIGPLEPLWLTASSPPSHLREQMMSHLELHRHLQETNTEILWMLTFLIHKLRADLGVDGS</sequence>
<dbReference type="Proteomes" id="UP000177622">
    <property type="component" value="Unassembled WGS sequence"/>
</dbReference>
<feature type="domain" description="Potassium channel" evidence="10">
    <location>
        <begin position="328"/>
        <end position="402"/>
    </location>
</feature>
<keyword evidence="3 8" id="KW-0812">Transmembrane</keyword>
<dbReference type="PANTHER" id="PTHR11003:SF291">
    <property type="entry name" value="IP11374P"/>
    <property type="match status" value="1"/>
</dbReference>
<evidence type="ECO:0000256" key="4">
    <source>
        <dbReference type="ARBA" id="ARBA00022989"/>
    </source>
</evidence>
<evidence type="ECO:0000256" key="9">
    <source>
        <dbReference type="SAM" id="Phobius"/>
    </source>
</evidence>
<name>A0A1F5LMZ5_PENAI</name>
<feature type="transmembrane region" description="Helical" evidence="9">
    <location>
        <begin position="26"/>
        <end position="48"/>
    </location>
</feature>
<dbReference type="InterPro" id="IPR003280">
    <property type="entry name" value="2pore_dom_K_chnl"/>
</dbReference>
<proteinExistence type="inferred from homology"/>
<feature type="domain" description="Potassium channel" evidence="10">
    <location>
        <begin position="192"/>
        <end position="263"/>
    </location>
</feature>
<keyword evidence="5 8" id="KW-0406">Ion transport</keyword>
<keyword evidence="4 9" id="KW-1133">Transmembrane helix</keyword>
<organism evidence="11 12">
    <name type="scientific">Penicillium arizonense</name>
    <dbReference type="NCBI Taxonomy" id="1835702"/>
    <lineage>
        <taxon>Eukaryota</taxon>
        <taxon>Fungi</taxon>
        <taxon>Dikarya</taxon>
        <taxon>Ascomycota</taxon>
        <taxon>Pezizomycotina</taxon>
        <taxon>Eurotiomycetes</taxon>
        <taxon>Eurotiomycetidae</taxon>
        <taxon>Eurotiales</taxon>
        <taxon>Aspergillaceae</taxon>
        <taxon>Penicillium</taxon>
    </lineage>
</organism>
<dbReference type="EMBL" id="LXJU01000006">
    <property type="protein sequence ID" value="OGE54572.1"/>
    <property type="molecule type" value="Genomic_DNA"/>
</dbReference>
<dbReference type="GO" id="GO:0005886">
    <property type="term" value="C:plasma membrane"/>
    <property type="evidence" value="ECO:0007669"/>
    <property type="project" value="TreeGrafter"/>
</dbReference>
<protein>
    <recommendedName>
        <fullName evidence="10">Potassium channel domain-containing protein</fullName>
    </recommendedName>
</protein>
<evidence type="ECO:0000259" key="10">
    <source>
        <dbReference type="Pfam" id="PF07885"/>
    </source>
</evidence>
<evidence type="ECO:0000256" key="3">
    <source>
        <dbReference type="ARBA" id="ARBA00022692"/>
    </source>
</evidence>
<accession>A0A1F5LMZ5</accession>
<gene>
    <name evidence="11" type="ORF">PENARI_c006G10357</name>
</gene>